<proteinExistence type="predicted"/>
<dbReference type="Proteomes" id="UP000282985">
    <property type="component" value="Unassembled WGS sequence"/>
</dbReference>
<keyword evidence="1" id="KW-0732">Signal</keyword>
<dbReference type="AlphaFoldDB" id="A0A434AGI4"/>
<keyword evidence="4" id="KW-1185">Reference proteome</keyword>
<evidence type="ECO:0000259" key="2">
    <source>
        <dbReference type="Pfam" id="PF10988"/>
    </source>
</evidence>
<organism evidence="3 4">
    <name type="scientific">Ancylomarina longa</name>
    <dbReference type="NCBI Taxonomy" id="2487017"/>
    <lineage>
        <taxon>Bacteria</taxon>
        <taxon>Pseudomonadati</taxon>
        <taxon>Bacteroidota</taxon>
        <taxon>Bacteroidia</taxon>
        <taxon>Marinilabiliales</taxon>
        <taxon>Marinifilaceae</taxon>
        <taxon>Ancylomarina</taxon>
    </lineage>
</organism>
<feature type="chain" id="PRO_5018989089" evidence="1">
    <location>
        <begin position="25"/>
        <end position="238"/>
    </location>
</feature>
<dbReference type="InterPro" id="IPR021255">
    <property type="entry name" value="DUF2807"/>
</dbReference>
<dbReference type="PANTHER" id="PTHR39200:SF1">
    <property type="entry name" value="AUTO-TRANSPORTER ADHESIN HEAD GIN DOMAIN-CONTAINING PROTEIN-RELATED"/>
    <property type="match status" value="1"/>
</dbReference>
<dbReference type="Gene3D" id="2.160.20.120">
    <property type="match status" value="1"/>
</dbReference>
<sequence>MNTKRITSLLSIFAFVLSSSLIFAQKTENRNVGSFESISLSIHAKVYLNQGNSTSLKIKGNADDLEKILTETDGSTLKIKRKKASWGWNKSFKRIEVYITTPTVRNLTISGSGNIITQTPIHTDDAEYVISGSGKLIVDDLHAKSVNCTISGSGDINLKGNGVEDVEINISGSGNVNAANLEAENVSIRVSGSGDCKVFASKSLNAKVAGSGDIYYRGKPEKLETKSLGSGSIKSVGM</sequence>
<evidence type="ECO:0000313" key="3">
    <source>
        <dbReference type="EMBL" id="RUT73505.1"/>
    </source>
</evidence>
<accession>A0A434AGI4</accession>
<protein>
    <submittedName>
        <fullName evidence="3">DUF2807 domain-containing protein</fullName>
    </submittedName>
</protein>
<comment type="caution">
    <text evidence="3">The sequence shown here is derived from an EMBL/GenBank/DDBJ whole genome shotgun (WGS) entry which is preliminary data.</text>
</comment>
<evidence type="ECO:0000313" key="4">
    <source>
        <dbReference type="Proteomes" id="UP000282985"/>
    </source>
</evidence>
<gene>
    <name evidence="3" type="ORF">DLK05_12965</name>
</gene>
<dbReference type="EMBL" id="RJJX01000020">
    <property type="protein sequence ID" value="RUT73505.1"/>
    <property type="molecule type" value="Genomic_DNA"/>
</dbReference>
<evidence type="ECO:0000256" key="1">
    <source>
        <dbReference type="SAM" id="SignalP"/>
    </source>
</evidence>
<dbReference type="RefSeq" id="WP_127344397.1">
    <property type="nucleotide sequence ID" value="NZ_RJJX01000020.1"/>
</dbReference>
<dbReference type="PANTHER" id="PTHR39200">
    <property type="entry name" value="HYPOTHETICAL EXPORTED PROTEIN"/>
    <property type="match status" value="1"/>
</dbReference>
<dbReference type="OrthoDB" id="680270at2"/>
<dbReference type="Pfam" id="PF10988">
    <property type="entry name" value="DUF2807"/>
    <property type="match status" value="1"/>
</dbReference>
<feature type="domain" description="Putative auto-transporter adhesin head GIN" evidence="2">
    <location>
        <begin position="35"/>
        <end position="220"/>
    </location>
</feature>
<name>A0A434AGI4_9BACT</name>
<reference evidence="3 4" key="1">
    <citation type="submission" date="2018-11" db="EMBL/GenBank/DDBJ databases">
        <title>Parancylomarina longa gen. nov., sp. nov., isolated from sediments of southern Okinawa.</title>
        <authorList>
            <person name="Fu T."/>
        </authorList>
    </citation>
    <scope>NUCLEOTIDE SEQUENCE [LARGE SCALE GENOMIC DNA]</scope>
    <source>
        <strain evidence="3 4">T3-2 S1-C</strain>
    </source>
</reference>
<feature type="signal peptide" evidence="1">
    <location>
        <begin position="1"/>
        <end position="24"/>
    </location>
</feature>